<feature type="compositionally biased region" description="Basic and acidic residues" evidence="1">
    <location>
        <begin position="296"/>
        <end position="310"/>
    </location>
</feature>
<dbReference type="AlphaFoldDB" id="A0A1B0DLR4"/>
<evidence type="ECO:0000313" key="3">
    <source>
        <dbReference type="Proteomes" id="UP000092462"/>
    </source>
</evidence>
<dbReference type="PANTHER" id="PTHR33198:SF19">
    <property type="entry name" value="CCHC-TYPE DOMAIN-CONTAINING PROTEIN"/>
    <property type="match status" value="1"/>
</dbReference>
<dbReference type="Proteomes" id="UP000092462">
    <property type="component" value="Unassembled WGS sequence"/>
</dbReference>
<dbReference type="PANTHER" id="PTHR33198">
    <property type="entry name" value="ANK_REP_REGION DOMAIN-CONTAINING PROTEIN-RELATED"/>
    <property type="match status" value="1"/>
</dbReference>
<evidence type="ECO:0008006" key="4">
    <source>
        <dbReference type="Google" id="ProtNLM"/>
    </source>
</evidence>
<feature type="compositionally biased region" description="Basic and acidic residues" evidence="1">
    <location>
        <begin position="271"/>
        <end position="287"/>
    </location>
</feature>
<protein>
    <recommendedName>
        <fullName evidence="4">Retrotransposon gag domain-containing protein</fullName>
    </recommendedName>
</protein>
<dbReference type="VEuPathDB" id="VectorBase:PPAI009304"/>
<dbReference type="EMBL" id="AJVK01036625">
    <property type="status" value="NOT_ANNOTATED_CDS"/>
    <property type="molecule type" value="Genomic_DNA"/>
</dbReference>
<accession>A0A1B0DLR4</accession>
<evidence type="ECO:0000313" key="2">
    <source>
        <dbReference type="EnsemblMetazoa" id="PPAI009304-PA"/>
    </source>
</evidence>
<feature type="region of interest" description="Disordered" evidence="1">
    <location>
        <begin position="264"/>
        <end position="367"/>
    </location>
</feature>
<dbReference type="VEuPathDB" id="VectorBase:PPAPM1_004512"/>
<name>A0A1B0DLR4_PHLPP</name>
<feature type="compositionally biased region" description="Basic and acidic residues" evidence="1">
    <location>
        <begin position="203"/>
        <end position="215"/>
    </location>
</feature>
<feature type="region of interest" description="Disordered" evidence="1">
    <location>
        <begin position="195"/>
        <end position="241"/>
    </location>
</feature>
<proteinExistence type="predicted"/>
<sequence length="367" mass="41300">MENSATETASAASGFNKPLVGQIEEFCADGDFNVYCERIENLFYMNSVSEDRMKCTIFLSFVGAETYKTLKAAIYPEGVRSKTYREIIEVLKGKFAPKSSIIGERFVFYKRDQLEGETISEFVMALQTLAEPCDFGEFLPWALRDRLVMGLSNERIKEKFISLDKGFDESLKSALAAELTSSSVGLMKTTKVNFVGRKRHRDRSAGRSSGRDSGGRKRRRSAGQSRMQESSSRSGSMSLEKKREVQCYHWQKWGNHYAYNCPQKKSRSRVNHTDRSDQSSDSERKDNISSMFLNRVVEKVDPERNPRNGSERNTSVRDGGSGNGKKGAKSQEGDLPDGRTKKCSAMNGGESQRVVMRSVFSSSEKEL</sequence>
<feature type="compositionally biased region" description="Basic and acidic residues" evidence="1">
    <location>
        <begin position="329"/>
        <end position="340"/>
    </location>
</feature>
<feature type="compositionally biased region" description="Low complexity" evidence="1">
    <location>
        <begin position="222"/>
        <end position="238"/>
    </location>
</feature>
<dbReference type="EnsemblMetazoa" id="PPAI009304-RA">
    <property type="protein sequence ID" value="PPAI009304-PA"/>
    <property type="gene ID" value="PPAI009304"/>
</dbReference>
<reference evidence="2" key="1">
    <citation type="submission" date="2022-08" db="UniProtKB">
        <authorList>
            <consortium name="EnsemblMetazoa"/>
        </authorList>
    </citation>
    <scope>IDENTIFICATION</scope>
    <source>
        <strain evidence="2">Israel</strain>
    </source>
</reference>
<keyword evidence="3" id="KW-1185">Reference proteome</keyword>
<organism evidence="2 3">
    <name type="scientific">Phlebotomus papatasi</name>
    <name type="common">Sandfly</name>
    <dbReference type="NCBI Taxonomy" id="29031"/>
    <lineage>
        <taxon>Eukaryota</taxon>
        <taxon>Metazoa</taxon>
        <taxon>Ecdysozoa</taxon>
        <taxon>Arthropoda</taxon>
        <taxon>Hexapoda</taxon>
        <taxon>Insecta</taxon>
        <taxon>Pterygota</taxon>
        <taxon>Neoptera</taxon>
        <taxon>Endopterygota</taxon>
        <taxon>Diptera</taxon>
        <taxon>Nematocera</taxon>
        <taxon>Psychodoidea</taxon>
        <taxon>Psychodidae</taxon>
        <taxon>Phlebotomus</taxon>
        <taxon>Phlebotomus</taxon>
    </lineage>
</organism>
<evidence type="ECO:0000256" key="1">
    <source>
        <dbReference type="SAM" id="MobiDB-lite"/>
    </source>
</evidence>